<dbReference type="SUPFAM" id="SSF56954">
    <property type="entry name" value="Outer membrane efflux proteins (OEP)"/>
    <property type="match status" value="1"/>
</dbReference>
<comment type="function">
    <text evidence="9">Could be involved in resistance to puromycin, acriflavine and tetraphenylarsonium chloride.</text>
</comment>
<comment type="subcellular location">
    <subcellularLocation>
        <location evidence="1">Cell outer membrane</location>
        <topology evidence="1">Lipid-anchor</topology>
    </subcellularLocation>
</comment>
<proteinExistence type="inferred from homology"/>
<feature type="chain" id="PRO_5016590233" evidence="11">
    <location>
        <begin position="21"/>
        <end position="206"/>
    </location>
</feature>
<comment type="similarity">
    <text evidence="2">Belongs to the outer membrane factor (OMF) (TC 1.B.17) family.</text>
</comment>
<evidence type="ECO:0000256" key="9">
    <source>
        <dbReference type="ARBA" id="ARBA00037313"/>
    </source>
</evidence>
<dbReference type="PANTHER" id="PTHR30203:SF20">
    <property type="entry name" value="MULTIDRUG RESISTANCE OUTER MEMBRANE PROTEIN MDTP-RELATED"/>
    <property type="match status" value="1"/>
</dbReference>
<evidence type="ECO:0000256" key="4">
    <source>
        <dbReference type="ARBA" id="ARBA00022692"/>
    </source>
</evidence>
<dbReference type="GO" id="GO:0015562">
    <property type="term" value="F:efflux transmembrane transporter activity"/>
    <property type="evidence" value="ECO:0007669"/>
    <property type="project" value="InterPro"/>
</dbReference>
<evidence type="ECO:0000256" key="6">
    <source>
        <dbReference type="ARBA" id="ARBA00023136"/>
    </source>
</evidence>
<dbReference type="GO" id="GO:0009279">
    <property type="term" value="C:cell outer membrane"/>
    <property type="evidence" value="ECO:0007669"/>
    <property type="project" value="UniProtKB-SubCell"/>
</dbReference>
<dbReference type="EMBL" id="UGKT01000001">
    <property type="protein sequence ID" value="STT05286.1"/>
    <property type="molecule type" value="Genomic_DNA"/>
</dbReference>
<dbReference type="Gene3D" id="1.20.1600.10">
    <property type="entry name" value="Outer membrane efflux proteins (OEP)"/>
    <property type="match status" value="1"/>
</dbReference>
<accession>A0A377V8F1</accession>
<evidence type="ECO:0000256" key="2">
    <source>
        <dbReference type="ARBA" id="ARBA00007613"/>
    </source>
</evidence>
<evidence type="ECO:0000256" key="10">
    <source>
        <dbReference type="SAM" id="MobiDB-lite"/>
    </source>
</evidence>
<evidence type="ECO:0000256" key="3">
    <source>
        <dbReference type="ARBA" id="ARBA00022452"/>
    </source>
</evidence>
<keyword evidence="4" id="KW-0812">Transmembrane</keyword>
<gene>
    <name evidence="12" type="primary">mdtP_3</name>
    <name evidence="12" type="ORF">NCTC13443_05219</name>
</gene>
<evidence type="ECO:0000256" key="8">
    <source>
        <dbReference type="ARBA" id="ARBA00023288"/>
    </source>
</evidence>
<feature type="region of interest" description="Disordered" evidence="10">
    <location>
        <begin position="142"/>
        <end position="163"/>
    </location>
</feature>
<evidence type="ECO:0000256" key="11">
    <source>
        <dbReference type="SAM" id="SignalP"/>
    </source>
</evidence>
<keyword evidence="7" id="KW-0564">Palmitate</keyword>
<protein>
    <submittedName>
        <fullName evidence="12">NodT family RND efflux system outer membrane lipoprotein</fullName>
    </submittedName>
</protein>
<evidence type="ECO:0000256" key="7">
    <source>
        <dbReference type="ARBA" id="ARBA00023139"/>
    </source>
</evidence>
<dbReference type="Pfam" id="PF02321">
    <property type="entry name" value="OEP"/>
    <property type="match status" value="1"/>
</dbReference>
<dbReference type="InterPro" id="IPR003423">
    <property type="entry name" value="OMP_efflux"/>
</dbReference>
<dbReference type="Proteomes" id="UP000255518">
    <property type="component" value="Unassembled WGS sequence"/>
</dbReference>
<evidence type="ECO:0000256" key="5">
    <source>
        <dbReference type="ARBA" id="ARBA00022729"/>
    </source>
</evidence>
<feature type="signal peptide" evidence="11">
    <location>
        <begin position="1"/>
        <end position="20"/>
    </location>
</feature>
<evidence type="ECO:0000313" key="13">
    <source>
        <dbReference type="Proteomes" id="UP000255518"/>
    </source>
</evidence>
<dbReference type="PANTHER" id="PTHR30203">
    <property type="entry name" value="OUTER MEMBRANE CATION EFFLUX PROTEIN"/>
    <property type="match status" value="1"/>
</dbReference>
<dbReference type="InterPro" id="IPR010131">
    <property type="entry name" value="MdtP/NodT-like"/>
</dbReference>
<reference evidence="12 13" key="1">
    <citation type="submission" date="2018-06" db="EMBL/GenBank/DDBJ databases">
        <authorList>
            <consortium name="Pathogen Informatics"/>
            <person name="Doyle S."/>
        </authorList>
    </citation>
    <scope>NUCLEOTIDE SEQUENCE [LARGE SCALE GENOMIC DNA]</scope>
    <source>
        <strain evidence="12 13">NCTC13443</strain>
    </source>
</reference>
<keyword evidence="5 11" id="KW-0732">Signal</keyword>
<sequence length="206" mass="22702">MKLILNKSVLAALPLAIALAGCAPSHEVANPPQQQIPASHVSMDLPAAVKNGWPQTDWWKDYHDPQLNNLIQRALANAPDMQIAEQRIRLAEAQARMSQANLGPEMDFSADIERQRMSAEGLMGPFATDTDGNTGPWYTNGTFGPDRRLGSRSVGKKPCAGESAYRRAEKPRLLNRPRPVSCSPAAWRVCTGSGRRKRRSKRCCSR</sequence>
<organism evidence="12 13">
    <name type="scientific">Klebsiella pneumoniae</name>
    <dbReference type="NCBI Taxonomy" id="573"/>
    <lineage>
        <taxon>Bacteria</taxon>
        <taxon>Pseudomonadati</taxon>
        <taxon>Pseudomonadota</taxon>
        <taxon>Gammaproteobacteria</taxon>
        <taxon>Enterobacterales</taxon>
        <taxon>Enterobacteriaceae</taxon>
        <taxon>Klebsiella/Raoultella group</taxon>
        <taxon>Klebsiella</taxon>
        <taxon>Klebsiella pneumoniae complex</taxon>
    </lineage>
</organism>
<evidence type="ECO:0000256" key="1">
    <source>
        <dbReference type="ARBA" id="ARBA00004459"/>
    </source>
</evidence>
<name>A0A377V8F1_KLEPN</name>
<keyword evidence="6" id="KW-0472">Membrane</keyword>
<dbReference type="AlphaFoldDB" id="A0A377V8F1"/>
<dbReference type="PROSITE" id="PS51257">
    <property type="entry name" value="PROKAR_LIPOPROTEIN"/>
    <property type="match status" value="1"/>
</dbReference>
<keyword evidence="3" id="KW-1134">Transmembrane beta strand</keyword>
<evidence type="ECO:0000313" key="12">
    <source>
        <dbReference type="EMBL" id="STT05286.1"/>
    </source>
</evidence>
<keyword evidence="8 12" id="KW-0449">Lipoprotein</keyword>